<accession>A0A7J0BK27</accession>
<evidence type="ECO:0008006" key="3">
    <source>
        <dbReference type="Google" id="ProtNLM"/>
    </source>
</evidence>
<organism evidence="1 2">
    <name type="scientific">Desulfovibrio subterraneus</name>
    <dbReference type="NCBI Taxonomy" id="2718620"/>
    <lineage>
        <taxon>Bacteria</taxon>
        <taxon>Pseudomonadati</taxon>
        <taxon>Thermodesulfobacteriota</taxon>
        <taxon>Desulfovibrionia</taxon>
        <taxon>Desulfovibrionales</taxon>
        <taxon>Desulfovibrionaceae</taxon>
        <taxon>Desulfovibrio</taxon>
    </lineage>
</organism>
<sequence length="127" mass="14531">MNFETIFTREKLDVLFPHDRTDAFFDALFGGAEDGSYDISVDFVKGDAKEAQFAFVLRQRPGKCLACNLTYGLPQVFMRHPIINLKGFAESVAKEMQLDPAAIRYELGPTREHSREVHTIPIYIRFN</sequence>
<protein>
    <recommendedName>
        <fullName evidence="3">Pancreas/duodenum homeobox protein 1</fullName>
    </recommendedName>
</protein>
<name>A0A7J0BK27_9BACT</name>
<dbReference type="EMBL" id="BLVO01000013">
    <property type="protein sequence ID" value="GFM33928.1"/>
    <property type="molecule type" value="Genomic_DNA"/>
</dbReference>
<evidence type="ECO:0000313" key="1">
    <source>
        <dbReference type="EMBL" id="GFM33928.1"/>
    </source>
</evidence>
<reference evidence="1 2" key="1">
    <citation type="submission" date="2020-05" db="EMBL/GenBank/DDBJ databases">
        <title>Draft genome sequence of Desulfovibrio sp. strain HN2T.</title>
        <authorList>
            <person name="Ueno A."/>
            <person name="Tamazawa S."/>
            <person name="Tamamura S."/>
            <person name="Murakami T."/>
            <person name="Kiyama T."/>
            <person name="Inomata H."/>
            <person name="Amano Y."/>
            <person name="Miyakawa K."/>
            <person name="Tamaki H."/>
            <person name="Naganuma T."/>
            <person name="Kaneko K."/>
        </authorList>
    </citation>
    <scope>NUCLEOTIDE SEQUENCE [LARGE SCALE GENOMIC DNA]</scope>
    <source>
        <strain evidence="1 2">HN2</strain>
    </source>
</reference>
<dbReference type="AlphaFoldDB" id="A0A7J0BK27"/>
<dbReference type="Proteomes" id="UP000503840">
    <property type="component" value="Unassembled WGS sequence"/>
</dbReference>
<gene>
    <name evidence="1" type="ORF">DSM101010T_22930</name>
</gene>
<comment type="caution">
    <text evidence="1">The sequence shown here is derived from an EMBL/GenBank/DDBJ whole genome shotgun (WGS) entry which is preliminary data.</text>
</comment>
<proteinExistence type="predicted"/>
<dbReference type="RefSeq" id="WP_174405572.1">
    <property type="nucleotide sequence ID" value="NZ_BLVO01000013.1"/>
</dbReference>
<keyword evidence="2" id="KW-1185">Reference proteome</keyword>
<evidence type="ECO:0000313" key="2">
    <source>
        <dbReference type="Proteomes" id="UP000503840"/>
    </source>
</evidence>